<evidence type="ECO:0000256" key="1">
    <source>
        <dbReference type="SAM" id="Phobius"/>
    </source>
</evidence>
<gene>
    <name evidence="2" type="ORF">CBG13022</name>
    <name evidence="2" type="ORF">CBG_13022</name>
</gene>
<dbReference type="eggNOG" id="KOG3689">
    <property type="taxonomic scope" value="Eukaryota"/>
</dbReference>
<name>A8XGW7_CAEBR</name>
<keyword evidence="1" id="KW-0812">Transmembrane</keyword>
<dbReference type="Proteomes" id="UP000008549">
    <property type="component" value="Unassembled WGS sequence"/>
</dbReference>
<organism evidence="2 3">
    <name type="scientific">Caenorhabditis briggsae</name>
    <dbReference type="NCBI Taxonomy" id="6238"/>
    <lineage>
        <taxon>Eukaryota</taxon>
        <taxon>Metazoa</taxon>
        <taxon>Ecdysozoa</taxon>
        <taxon>Nematoda</taxon>
        <taxon>Chromadorea</taxon>
        <taxon>Rhabditida</taxon>
        <taxon>Rhabditina</taxon>
        <taxon>Rhabditomorpha</taxon>
        <taxon>Rhabditoidea</taxon>
        <taxon>Rhabditidae</taxon>
        <taxon>Peloderinae</taxon>
        <taxon>Caenorhabditis</taxon>
    </lineage>
</organism>
<keyword evidence="3" id="KW-1185">Reference proteome</keyword>
<dbReference type="GeneID" id="8572086"/>
<keyword evidence="1" id="KW-0472">Membrane</keyword>
<reference evidence="2 3" key="1">
    <citation type="journal article" date="2003" name="PLoS Biol.">
        <title>The genome sequence of Caenorhabditis briggsae: a platform for comparative genomics.</title>
        <authorList>
            <person name="Stein L.D."/>
            <person name="Bao Z."/>
            <person name="Blasiar D."/>
            <person name="Blumenthal T."/>
            <person name="Brent M.R."/>
            <person name="Chen N."/>
            <person name="Chinwalla A."/>
            <person name="Clarke L."/>
            <person name="Clee C."/>
            <person name="Coghlan A."/>
            <person name="Coulson A."/>
            <person name="D'Eustachio P."/>
            <person name="Fitch D.H."/>
            <person name="Fulton L.A."/>
            <person name="Fulton R.E."/>
            <person name="Griffiths-Jones S."/>
            <person name="Harris T.W."/>
            <person name="Hillier L.W."/>
            <person name="Kamath R."/>
            <person name="Kuwabara P.E."/>
            <person name="Mardis E.R."/>
            <person name="Marra M.A."/>
            <person name="Miner T.L."/>
            <person name="Minx P."/>
            <person name="Mullikin J.C."/>
            <person name="Plumb R.W."/>
            <person name="Rogers J."/>
            <person name="Schein J.E."/>
            <person name="Sohrmann M."/>
            <person name="Spieth J."/>
            <person name="Stajich J.E."/>
            <person name="Wei C."/>
            <person name="Willey D."/>
            <person name="Wilson R.K."/>
            <person name="Durbin R."/>
            <person name="Waterston R.H."/>
        </authorList>
    </citation>
    <scope>NUCLEOTIDE SEQUENCE [LARGE SCALE GENOMIC DNA]</scope>
    <source>
        <strain evidence="2 3">AF16</strain>
    </source>
</reference>
<evidence type="ECO:0000313" key="2">
    <source>
        <dbReference type="EMBL" id="CAP31891.2"/>
    </source>
</evidence>
<sequence>MMSLFCLYFNIHPISVLSFLLSAQAFVIYTFLPPDQSDVHLAVLLVVLMPIFSIKRNEDGMNGVARRKQFKLRPWQSTALPARHDHYSCFRSSPKAAINAPSAFQRLPSRDLHSVSLFSRHSRIHSRHSRIPPKDALDSYVLYVTL</sequence>
<dbReference type="RefSeq" id="XP_002630570.2">
    <property type="nucleotide sequence ID" value="XM_002630524.2"/>
</dbReference>
<dbReference type="HOGENOM" id="CLU_1779110_0_0_1"/>
<dbReference type="EMBL" id="HE600938">
    <property type="protein sequence ID" value="CAP31891.2"/>
    <property type="molecule type" value="Genomic_DNA"/>
</dbReference>
<reference evidence="2 3" key="2">
    <citation type="journal article" date="2011" name="PLoS Genet.">
        <title>Caenorhabditis briggsae recombinant inbred line genotypes reveal inter-strain incompatibility and the evolution of recombination.</title>
        <authorList>
            <person name="Ross J.A."/>
            <person name="Koboldt D.C."/>
            <person name="Staisch J.E."/>
            <person name="Chamberlin H.M."/>
            <person name="Gupta B.P."/>
            <person name="Miller R.D."/>
            <person name="Baird S.E."/>
            <person name="Haag E.S."/>
        </authorList>
    </citation>
    <scope>NUCLEOTIDE SEQUENCE [LARGE SCALE GENOMIC DNA]</scope>
    <source>
        <strain evidence="2 3">AF16</strain>
    </source>
</reference>
<dbReference type="InParanoid" id="A8XGW7"/>
<dbReference type="AlphaFoldDB" id="A8XGW7"/>
<keyword evidence="1" id="KW-1133">Transmembrane helix</keyword>
<dbReference type="KEGG" id="cbr:CBG_13022"/>
<dbReference type="CTD" id="8572086"/>
<protein>
    <submittedName>
        <fullName evidence="2">Protein CBG13022</fullName>
    </submittedName>
</protein>
<evidence type="ECO:0000313" key="3">
    <source>
        <dbReference type="Proteomes" id="UP000008549"/>
    </source>
</evidence>
<feature type="transmembrane region" description="Helical" evidence="1">
    <location>
        <begin position="7"/>
        <end position="32"/>
    </location>
</feature>
<feature type="transmembrane region" description="Helical" evidence="1">
    <location>
        <begin position="38"/>
        <end position="54"/>
    </location>
</feature>
<accession>A8XGW7</accession>
<proteinExistence type="predicted"/>